<comment type="similarity">
    <text evidence="18">Belongs to the KAE1 / TsaD family.</text>
</comment>
<comment type="pathway">
    <text evidence="3">Nitrogen metabolism; urea cycle; L-ornithine and urea from L-arginine: step 1/1.</text>
</comment>
<dbReference type="InterPro" id="IPR043129">
    <property type="entry name" value="ATPase_NBD"/>
</dbReference>
<keyword evidence="14" id="KW-0539">Nucleus</keyword>
<evidence type="ECO:0000256" key="19">
    <source>
        <dbReference type="SAM" id="MobiDB-lite"/>
    </source>
</evidence>
<feature type="domain" description="Methyltransferase small" evidence="21">
    <location>
        <begin position="929"/>
        <end position="1011"/>
    </location>
</feature>
<feature type="region of interest" description="Disordered" evidence="19">
    <location>
        <begin position="342"/>
        <end position="423"/>
    </location>
</feature>
<dbReference type="GO" id="GO:0008757">
    <property type="term" value="F:S-adenosylmethionine-dependent methyltransferase activity"/>
    <property type="evidence" value="ECO:0007669"/>
    <property type="project" value="UniProtKB-ARBA"/>
</dbReference>
<evidence type="ECO:0000256" key="17">
    <source>
        <dbReference type="ARBA" id="ARBA00048117"/>
    </source>
</evidence>
<dbReference type="FunFam" id="3.40.50.150:FF:000077">
    <property type="entry name" value="HemK methyltransferase family member 2"/>
    <property type="match status" value="1"/>
</dbReference>
<protein>
    <recommendedName>
        <fullName evidence="18">Glycoprotease 1</fullName>
    </recommendedName>
</protein>
<dbReference type="Gene3D" id="3.40.800.10">
    <property type="entry name" value="Ureohydrolase domain"/>
    <property type="match status" value="1"/>
</dbReference>
<dbReference type="InterPro" id="IPR002052">
    <property type="entry name" value="DNA_methylase_N6_adenine_CS"/>
</dbReference>
<feature type="domain" description="Gcp-like" evidence="20">
    <location>
        <begin position="552"/>
        <end position="855"/>
    </location>
</feature>
<evidence type="ECO:0000256" key="4">
    <source>
        <dbReference type="ARBA" id="ARBA00006149"/>
    </source>
</evidence>
<feature type="compositionally biased region" description="Polar residues" evidence="19">
    <location>
        <begin position="376"/>
        <end position="392"/>
    </location>
</feature>
<evidence type="ECO:0000256" key="9">
    <source>
        <dbReference type="ARBA" id="ARBA00022691"/>
    </source>
</evidence>
<dbReference type="NCBIfam" id="TIGR00537">
    <property type="entry name" value="hemK_rel_arch"/>
    <property type="match status" value="1"/>
</dbReference>
<dbReference type="InterPro" id="IPR006035">
    <property type="entry name" value="Ureohydrolase"/>
</dbReference>
<dbReference type="PROSITE" id="PS01053">
    <property type="entry name" value="ARGINASE_1"/>
    <property type="match status" value="1"/>
</dbReference>
<dbReference type="Pfam" id="PF00814">
    <property type="entry name" value="TsaD"/>
    <property type="match status" value="1"/>
</dbReference>
<dbReference type="FunFam" id="3.30.420.40:FF:000012">
    <property type="entry name" value="tRNA N6-adenosine threonylcarbamoyltransferase"/>
    <property type="match status" value="1"/>
</dbReference>
<keyword evidence="8 18" id="KW-0808">Transferase</keyword>
<accession>A0A2N9HDQ5</accession>
<dbReference type="Pfam" id="PF00491">
    <property type="entry name" value="Arginase"/>
    <property type="match status" value="1"/>
</dbReference>
<comment type="function">
    <text evidence="18">Required for the formation of a threonylcarbamoyl group on adenosine at position 37 (t(6)A37) in mitochondrial tRNAs that read codons beginning with adenine. Probably involved in the transfer of the threonylcarbamoyl moiety of threonylcarbamoyl-AMP (TC-AMP) to the N6 group of A37. Involved in mitochondrial genome maintenance.</text>
</comment>
<dbReference type="GO" id="GO:0002949">
    <property type="term" value="P:tRNA threonylcarbamoyladenosine modification"/>
    <property type="evidence" value="ECO:0007669"/>
    <property type="project" value="UniProtKB-UniRule"/>
</dbReference>
<dbReference type="CDD" id="cd24134">
    <property type="entry name" value="ASKHA_NBD_OSGEPL1_QRI7_euk"/>
    <property type="match status" value="1"/>
</dbReference>
<evidence type="ECO:0000256" key="10">
    <source>
        <dbReference type="ARBA" id="ARBA00022694"/>
    </source>
</evidence>
<dbReference type="SUPFAM" id="SSF53335">
    <property type="entry name" value="S-adenosyl-L-methionine-dependent methyltransferases"/>
    <property type="match status" value="1"/>
</dbReference>
<reference evidence="22" key="1">
    <citation type="submission" date="2018-02" db="EMBL/GenBank/DDBJ databases">
        <authorList>
            <person name="Cohen D.B."/>
            <person name="Kent A.D."/>
        </authorList>
    </citation>
    <scope>NUCLEOTIDE SEQUENCE</scope>
</reference>
<evidence type="ECO:0000256" key="11">
    <source>
        <dbReference type="ARBA" id="ARBA00022723"/>
    </source>
</evidence>
<evidence type="ECO:0000256" key="12">
    <source>
        <dbReference type="ARBA" id="ARBA00022801"/>
    </source>
</evidence>
<evidence type="ECO:0000256" key="7">
    <source>
        <dbReference type="ARBA" id="ARBA00022603"/>
    </source>
</evidence>
<dbReference type="SUPFAM" id="SSF52768">
    <property type="entry name" value="Arginase/deacetylase"/>
    <property type="match status" value="1"/>
</dbReference>
<dbReference type="Gene3D" id="3.40.50.150">
    <property type="entry name" value="Vaccinia Virus protein VP39"/>
    <property type="match status" value="1"/>
</dbReference>
<evidence type="ECO:0000313" key="22">
    <source>
        <dbReference type="EMBL" id="SPD09704.1"/>
    </source>
</evidence>
<comment type="similarity">
    <text evidence="5">Belongs to the arginase family. Agmatinase subfamily.</text>
</comment>
<evidence type="ECO:0000256" key="14">
    <source>
        <dbReference type="ARBA" id="ARBA00023242"/>
    </source>
</evidence>
<dbReference type="InterPro" id="IPR000905">
    <property type="entry name" value="Gcp-like_dom"/>
</dbReference>
<keyword evidence="6" id="KW-0056">Arginine metabolism</keyword>
<name>A0A2N9HDQ5_FAGSY</name>
<dbReference type="GO" id="GO:0008783">
    <property type="term" value="F:agmatinase activity"/>
    <property type="evidence" value="ECO:0007669"/>
    <property type="project" value="TreeGrafter"/>
</dbReference>
<dbReference type="GO" id="GO:0033389">
    <property type="term" value="P:putrescine biosynthetic process from arginine, via agmatine"/>
    <property type="evidence" value="ECO:0007669"/>
    <property type="project" value="TreeGrafter"/>
</dbReference>
<evidence type="ECO:0000256" key="5">
    <source>
        <dbReference type="ARBA" id="ARBA00009227"/>
    </source>
</evidence>
<dbReference type="InterPro" id="IPR029063">
    <property type="entry name" value="SAM-dependent_MTases_sf"/>
</dbReference>
<gene>
    <name evidence="18" type="primary">GCP1</name>
    <name evidence="22" type="ORF">FSB_LOCUS37586</name>
</gene>
<dbReference type="GO" id="GO:0005739">
    <property type="term" value="C:mitochondrion"/>
    <property type="evidence" value="ECO:0007669"/>
    <property type="project" value="UniProtKB-SubCell"/>
</dbReference>
<keyword evidence="7" id="KW-0489">Methyltransferase</keyword>
<comment type="subunit">
    <text evidence="18">Homodimer.</text>
</comment>
<comment type="subcellular location">
    <subcellularLocation>
        <location evidence="18">Mitochondrion</location>
    </subcellularLocation>
    <subcellularLocation>
        <location evidence="2">Nucleus</location>
    </subcellularLocation>
</comment>
<comment type="cofactor">
    <cofactor evidence="1">
        <name>Mn(2+)</name>
        <dbReference type="ChEBI" id="CHEBI:29035"/>
    </cofactor>
</comment>
<dbReference type="EMBL" id="OIVN01003234">
    <property type="protein sequence ID" value="SPD09704.1"/>
    <property type="molecule type" value="Genomic_DNA"/>
</dbReference>
<keyword evidence="11 18" id="KW-0479">Metal-binding</keyword>
<organism evidence="22">
    <name type="scientific">Fagus sylvatica</name>
    <name type="common">Beechnut</name>
    <dbReference type="NCBI Taxonomy" id="28930"/>
    <lineage>
        <taxon>Eukaryota</taxon>
        <taxon>Viridiplantae</taxon>
        <taxon>Streptophyta</taxon>
        <taxon>Embryophyta</taxon>
        <taxon>Tracheophyta</taxon>
        <taxon>Spermatophyta</taxon>
        <taxon>Magnoliopsida</taxon>
        <taxon>eudicotyledons</taxon>
        <taxon>Gunneridae</taxon>
        <taxon>Pentapetalae</taxon>
        <taxon>rosids</taxon>
        <taxon>fabids</taxon>
        <taxon>Fagales</taxon>
        <taxon>Fagaceae</taxon>
        <taxon>Fagus</taxon>
    </lineage>
</organism>
<dbReference type="InterPro" id="IPR020855">
    <property type="entry name" value="Ureohydrolase_Mn_BS"/>
</dbReference>
<dbReference type="GO" id="GO:0032259">
    <property type="term" value="P:methylation"/>
    <property type="evidence" value="ECO:0007669"/>
    <property type="project" value="UniProtKB-KW"/>
</dbReference>
<evidence type="ECO:0000256" key="18">
    <source>
        <dbReference type="HAMAP-Rule" id="MF_03179"/>
    </source>
</evidence>
<dbReference type="NCBIfam" id="TIGR03723">
    <property type="entry name" value="T6A_TsaD_YgjD"/>
    <property type="match status" value="1"/>
</dbReference>
<dbReference type="GO" id="GO:0061711">
    <property type="term" value="F:tRNA N(6)-L-threonylcarbamoyladenine synthase activity"/>
    <property type="evidence" value="ECO:0007669"/>
    <property type="project" value="UniProtKB-EC"/>
</dbReference>
<dbReference type="CDD" id="cd11593">
    <property type="entry name" value="Agmatinase-like_2"/>
    <property type="match status" value="1"/>
</dbReference>
<dbReference type="PANTHER" id="PTHR11358:SF26">
    <property type="entry name" value="GUANIDINO ACID HYDROLASE, MITOCHONDRIAL"/>
    <property type="match status" value="1"/>
</dbReference>
<evidence type="ECO:0000256" key="8">
    <source>
        <dbReference type="ARBA" id="ARBA00022679"/>
    </source>
</evidence>
<dbReference type="SUPFAM" id="SSF53067">
    <property type="entry name" value="Actin-like ATPase domain"/>
    <property type="match status" value="1"/>
</dbReference>
<comment type="catalytic activity">
    <reaction evidence="16">
        <text>L-arginine + H2O = urea + L-ornithine</text>
        <dbReference type="Rhea" id="RHEA:20569"/>
        <dbReference type="ChEBI" id="CHEBI:15377"/>
        <dbReference type="ChEBI" id="CHEBI:16199"/>
        <dbReference type="ChEBI" id="CHEBI:32682"/>
        <dbReference type="ChEBI" id="CHEBI:46911"/>
        <dbReference type="EC" id="3.5.3.1"/>
    </reaction>
</comment>
<dbReference type="InterPro" id="IPR023696">
    <property type="entry name" value="Ureohydrolase_dom_sf"/>
</dbReference>
<evidence type="ECO:0000256" key="2">
    <source>
        <dbReference type="ARBA" id="ARBA00004123"/>
    </source>
</evidence>
<dbReference type="AlphaFoldDB" id="A0A2N9HDQ5"/>
<evidence type="ECO:0000256" key="6">
    <source>
        <dbReference type="ARBA" id="ARBA00022503"/>
    </source>
</evidence>
<keyword evidence="15 18" id="KW-0012">Acyltransferase</keyword>
<dbReference type="HAMAP" id="MF_01445">
    <property type="entry name" value="TsaD"/>
    <property type="match status" value="1"/>
</dbReference>
<dbReference type="FunFam" id="3.40.800.10:FF:000007">
    <property type="entry name" value="Arginase 1, mitochondrial"/>
    <property type="match status" value="1"/>
</dbReference>
<dbReference type="Pfam" id="PF05175">
    <property type="entry name" value="MTS"/>
    <property type="match status" value="1"/>
</dbReference>
<evidence type="ECO:0000256" key="1">
    <source>
        <dbReference type="ARBA" id="ARBA00001936"/>
    </source>
</evidence>
<evidence type="ECO:0000259" key="20">
    <source>
        <dbReference type="Pfam" id="PF00814"/>
    </source>
</evidence>
<dbReference type="GO" id="GO:0003676">
    <property type="term" value="F:nucleic acid binding"/>
    <property type="evidence" value="ECO:0007669"/>
    <property type="project" value="InterPro"/>
</dbReference>
<proteinExistence type="inferred from homology"/>
<sequence>MSSLGRRGIHFLHKLNSASVPTDLLEKGQNRVIDASLTLIRERAKLKGELVRALGGSVASASLLGVPLGHNSSFLQGPAFAPPRIREAIWCGSTNSATEEGKELNDPRVLTDVGDVPVQEIRDCGVDDDRLMNVISDSVKLVMEEAPLCPLVLGGDHSISYPVVRAVSEKLGGPVDILHLDAHPDIYHCFEGNKYSHASSFARIMEGGYARRLLQVGIRSITTEGREQGKRFGVEQFEMRTFSRDRHFLENLICIKMLGIHFGGISKGVAQVVKALVLEKLGEGVKGVYVSIDVDSLDPAFAPGVSHIEPGGLSFRDVLNILHGLQGDVVAADVVEFNPQRDTLTQIHDPPQPKPTTHREPTPRRPTATHCDPPRTTLQATASHPDTLTKTQPDLRKKKEAKTQLGGSPTSRRHAAPHSATPHASSSALVLLVASSAIQAGGASSAIVRRESERKRAKLSSTLSRLNLLPRPSLPYAVTTLRALKPYRPQLRPICPPLKSISPHFSSTSQNPNPTSPIPITQIPRPHHDLIVLGIETSCDDTAAAVVRGNGEILSQVVSSQADLLAQYGGVAPKMAEEAHLRVIDQVVQEALDQANVSETDLSAVAVTIGPGLSLCLRVGVQKARKTAGRFNLPIIGVHHMEAHTLVARLIERKLQFPFMALLISGGHNLLILARGLGQYIQLGTTIDDAIGEAYDKTAKWLGLDLRRSGGPAIEELAREGDAESIKFSIPMRQHKDCNFSYAGLKTQVRLAIESRNINAETPISCASSQDRSSRADIAASFQRVAVLHLEERCERAIEWALKIEPSIKHLVVSGGVASNQYVRARLDQVVKKNSLQLVCPPPSLCTDNGVMVAWTGIEHFRMGRFDPPPPADEPEDFVVLYKMPFRIAQIRLVSSHPEVYEPCDDSFALVDALLADKNNLIEHQPTLCMEVGCGSGYIITSLALILGQEGSGSHYIATDINPHAVRVTSETLAAHGVHAELINTDIALGLEKRLAGLVDVMVVNPPYVPTPEDEVGREGIASAWAGGENGRRVIDKILPIADNLLSDKGWLYMVTLTANNPSEICLQMRERGFASRIVVQRSTEEESLHIIKFWRDLDAQEDAKQMATTNKTASGRVMESVLSQFSLLSSWISNSSHSS</sequence>
<dbReference type="PRINTS" id="PR00789">
    <property type="entry name" value="OSIALOPTASE"/>
</dbReference>
<dbReference type="FunFam" id="3.30.420.40:FF:000133">
    <property type="entry name" value="Probable tRNA N6-adenosine threonylcarbamoyltransferase, mitochondrial"/>
    <property type="match status" value="1"/>
</dbReference>
<dbReference type="GO" id="GO:0004053">
    <property type="term" value="F:arginase activity"/>
    <property type="evidence" value="ECO:0007669"/>
    <property type="project" value="UniProtKB-EC"/>
</dbReference>
<evidence type="ECO:0000256" key="15">
    <source>
        <dbReference type="ARBA" id="ARBA00023315"/>
    </source>
</evidence>
<comment type="catalytic activity">
    <reaction evidence="17 18">
        <text>L-threonylcarbamoyladenylate + adenosine(37) in tRNA = N(6)-L-threonylcarbamoyladenosine(37) in tRNA + AMP + H(+)</text>
        <dbReference type="Rhea" id="RHEA:37059"/>
        <dbReference type="Rhea" id="RHEA-COMP:10162"/>
        <dbReference type="Rhea" id="RHEA-COMP:10163"/>
        <dbReference type="ChEBI" id="CHEBI:15378"/>
        <dbReference type="ChEBI" id="CHEBI:73682"/>
        <dbReference type="ChEBI" id="CHEBI:74411"/>
        <dbReference type="ChEBI" id="CHEBI:74418"/>
        <dbReference type="ChEBI" id="CHEBI:456215"/>
        <dbReference type="EC" id="2.3.1.234"/>
    </reaction>
</comment>
<dbReference type="NCBIfam" id="TIGR00329">
    <property type="entry name" value="gcp_kae1"/>
    <property type="match status" value="1"/>
</dbReference>
<keyword evidence="9" id="KW-0949">S-adenosyl-L-methionine</keyword>
<keyword evidence="12" id="KW-0378">Hydrolase</keyword>
<keyword evidence="10 18" id="KW-0819">tRNA processing</keyword>
<evidence type="ECO:0000256" key="13">
    <source>
        <dbReference type="ARBA" id="ARBA00023211"/>
    </source>
</evidence>
<comment type="similarity">
    <text evidence="4">Belongs to the eukaryotic/archaeal PrmC-related family.</text>
</comment>
<dbReference type="GO" id="GO:0005634">
    <property type="term" value="C:nucleus"/>
    <property type="evidence" value="ECO:0007669"/>
    <property type="project" value="UniProtKB-SubCell"/>
</dbReference>
<dbReference type="InterPro" id="IPR007848">
    <property type="entry name" value="Small_mtfrase_dom"/>
</dbReference>
<keyword evidence="13" id="KW-0464">Manganese</keyword>
<keyword evidence="18" id="KW-0496">Mitochondrion</keyword>
<dbReference type="CDD" id="cd02440">
    <property type="entry name" value="AdoMet_MTases"/>
    <property type="match status" value="1"/>
</dbReference>
<dbReference type="GO" id="GO:0046872">
    <property type="term" value="F:metal ion binding"/>
    <property type="evidence" value="ECO:0007669"/>
    <property type="project" value="UniProtKB-KW"/>
</dbReference>
<dbReference type="PROSITE" id="PS51409">
    <property type="entry name" value="ARGINASE_2"/>
    <property type="match status" value="1"/>
</dbReference>
<dbReference type="Gene3D" id="3.30.420.40">
    <property type="match status" value="2"/>
</dbReference>
<dbReference type="InterPro" id="IPR004557">
    <property type="entry name" value="PrmC-related"/>
</dbReference>
<dbReference type="PROSITE" id="PS00092">
    <property type="entry name" value="N6_MTASE"/>
    <property type="match status" value="1"/>
</dbReference>
<evidence type="ECO:0000259" key="21">
    <source>
        <dbReference type="Pfam" id="PF05175"/>
    </source>
</evidence>
<dbReference type="InterPro" id="IPR022450">
    <property type="entry name" value="TsaD"/>
</dbReference>
<dbReference type="InterPro" id="IPR017861">
    <property type="entry name" value="KAE1/TsaD"/>
</dbReference>
<dbReference type="PANTHER" id="PTHR11358">
    <property type="entry name" value="ARGINASE/AGMATINASE"/>
    <property type="match status" value="1"/>
</dbReference>
<comment type="cofactor">
    <cofactor evidence="18">
        <name>a divalent metal cation</name>
        <dbReference type="ChEBI" id="CHEBI:60240"/>
    </cofactor>
    <text evidence="18">Binds 1 divalent metal cation per subunit.</text>
</comment>
<evidence type="ECO:0000256" key="3">
    <source>
        <dbReference type="ARBA" id="ARBA00005098"/>
    </source>
</evidence>
<evidence type="ECO:0000256" key="16">
    <source>
        <dbReference type="ARBA" id="ARBA00047391"/>
    </source>
</evidence>